<reference evidence="1 2" key="1">
    <citation type="submission" date="2020-04" db="EMBL/GenBank/DDBJ databases">
        <title>Metagenomic profiling of ammonia- and methane-oxidizing microorganisms in a Dutch drinking water treatment plant.</title>
        <authorList>
            <person name="Poghosyan L."/>
            <person name="Leucker S."/>
        </authorList>
    </citation>
    <scope>NUCLEOTIDE SEQUENCE [LARGE SCALE GENOMIC DNA]</scope>
    <source>
        <strain evidence="1">S-RSF-IL-03</strain>
    </source>
</reference>
<name>A0A849SUA7_UNCEI</name>
<protein>
    <submittedName>
        <fullName evidence="1">Uncharacterized protein</fullName>
    </submittedName>
</protein>
<comment type="caution">
    <text evidence="1">The sequence shown here is derived from an EMBL/GenBank/DDBJ whole genome shotgun (WGS) entry which is preliminary data.</text>
</comment>
<evidence type="ECO:0000313" key="2">
    <source>
        <dbReference type="Proteomes" id="UP000580839"/>
    </source>
</evidence>
<proteinExistence type="predicted"/>
<sequence>MIAATTAVPPALDSTLDAMNARMFGGDLLPWRELRGATVPAADSASAPRSTRFVVDASLPGQRVLERFLNRDRVAASDTASALHLAYFDLARHDLSVQQAEWSRRGITPLFAIRCVVLCDARHRLLVDRLGADTFANLPECPPIERRR</sequence>
<dbReference type="Proteomes" id="UP000580839">
    <property type="component" value="Unassembled WGS sequence"/>
</dbReference>
<gene>
    <name evidence="1" type="ORF">HOP12_12475</name>
</gene>
<dbReference type="AlphaFoldDB" id="A0A849SUA7"/>
<accession>A0A849SUA7</accession>
<evidence type="ECO:0000313" key="1">
    <source>
        <dbReference type="EMBL" id="NOT34970.1"/>
    </source>
</evidence>
<organism evidence="1 2">
    <name type="scientific">Eiseniibacteriota bacterium</name>
    <dbReference type="NCBI Taxonomy" id="2212470"/>
    <lineage>
        <taxon>Bacteria</taxon>
        <taxon>Candidatus Eiseniibacteriota</taxon>
    </lineage>
</organism>
<dbReference type="EMBL" id="JABFRW010000160">
    <property type="protein sequence ID" value="NOT34970.1"/>
    <property type="molecule type" value="Genomic_DNA"/>
</dbReference>